<evidence type="ECO:0000313" key="12">
    <source>
        <dbReference type="EMBL" id="WOK09707.1"/>
    </source>
</evidence>
<dbReference type="Pfam" id="PF19306">
    <property type="entry name" value="WHD_Lhr"/>
    <property type="match status" value="1"/>
</dbReference>
<dbReference type="InterPro" id="IPR027417">
    <property type="entry name" value="P-loop_NTPase"/>
</dbReference>
<dbReference type="PROSITE" id="PS51194">
    <property type="entry name" value="HELICASE_CTER"/>
    <property type="match status" value="1"/>
</dbReference>
<dbReference type="EMBL" id="CP136051">
    <property type="protein sequence ID" value="WOK09707.1"/>
    <property type="molecule type" value="Genomic_DNA"/>
</dbReference>
<keyword evidence="3" id="KW-0378">Hydrolase</keyword>
<keyword evidence="7" id="KW-0234">DNA repair</keyword>
<keyword evidence="1" id="KW-0547">Nucleotide-binding</keyword>
<dbReference type="PANTHER" id="PTHR47962:SF3">
    <property type="entry name" value="LARGE ATP-DEPENDENT HELICASE-RELATED PROTEIN"/>
    <property type="match status" value="1"/>
</dbReference>
<dbReference type="InterPro" id="IPR017170">
    <property type="entry name" value="Lhr-like"/>
</dbReference>
<dbReference type="InterPro" id="IPR001650">
    <property type="entry name" value="Helicase_C-like"/>
</dbReference>
<protein>
    <submittedName>
        <fullName evidence="12">Ligase-associated DNA damage response DEXH box helicase</fullName>
    </submittedName>
</protein>
<keyword evidence="4" id="KW-0347">Helicase</keyword>
<evidence type="ECO:0000256" key="9">
    <source>
        <dbReference type="ARBA" id="ARBA00093467"/>
    </source>
</evidence>
<dbReference type="RefSeq" id="WP_317492314.1">
    <property type="nucleotide sequence ID" value="NZ_CP136051.1"/>
</dbReference>
<evidence type="ECO:0000256" key="3">
    <source>
        <dbReference type="ARBA" id="ARBA00022801"/>
    </source>
</evidence>
<keyword evidence="13" id="KW-1185">Reference proteome</keyword>
<dbReference type="SMART" id="SM00490">
    <property type="entry name" value="HELICc"/>
    <property type="match status" value="1"/>
</dbReference>
<dbReference type="PROSITE" id="PS51192">
    <property type="entry name" value="HELICASE_ATP_BIND_1"/>
    <property type="match status" value="1"/>
</dbReference>
<name>A0ABZ0IXC6_9BACT</name>
<sequence>MENLINDGKQRFVKKGWKPFDFQVDTWRAFLQEKSGLLNAPTGSGKTYALWVPCLLEYMREHPADYKKPRKNGLRVLWITPLRALARDIQLAMEGMCTDFEIPWEIGIRTGDTSTSDRAKQKRSAPECLVTTPESLHLLLSQKEAVNYFKSLTTIIVDEWHELLGTKRGVQIELAFSRLRATNPGNLKIWGVSATIGNLDQAREVLLGPTLFQGSVAIKANIHKKIEVISVLPDEAEKFPWGGHLGVKMMDKVLPIIENSKTTLLFTNTRSQTEIWYQQILHAAPHLSGAMAMHHGSMDNNVRKWVEEALHAGKLQLVVCTSSLDLGVDFRPVDTVIQVGGPKGVARFMQRAGRSGHQPGATSKIYFVPTHSLELIEGAALRSAIDKDYYESRKPLEKCMDVLVQYLVTLAVGEGFIPDIILNEVKQTYCFSTLSQEEWQWALQFITTGGSSLGEYDEFSKVEIIDGVYRVTDRRKSTMHRLSIGTIVGDPSLRVKYLTGGNIGTVEESFASKLTRGDVFWFAGRNLEFIMIKDMTVLVRKAKKKRGLIPRWGGGRMPLSSQLSILIRQKLEQAALGDFSDIELETIRPIIELQQRWSIVPDAGKLLIEKVESRFGHHLFIYPFEGRFVHEVLGGLVAYRIGKLAPISFSIAMNDYGFELLTDEPIPIEEALELDLFSTTKLLEDIHHSINESEMARRRFRDIASIAGLVFHGFPGKTISNKHLQANSQIIYKVFEDYDKENLLLKQAMDEVITLQMEQSRLLEAVDRINSQQITLMYPPRPSPFAFPIMVESLRERLTTESIEDRVIKLQQQLEKFADSQG</sequence>
<dbReference type="Proteomes" id="UP001302349">
    <property type="component" value="Chromosome"/>
</dbReference>
<dbReference type="GO" id="GO:0016874">
    <property type="term" value="F:ligase activity"/>
    <property type="evidence" value="ECO:0007669"/>
    <property type="project" value="UniProtKB-KW"/>
</dbReference>
<evidence type="ECO:0000256" key="8">
    <source>
        <dbReference type="ARBA" id="ARBA00023235"/>
    </source>
</evidence>
<dbReference type="Pfam" id="PF00270">
    <property type="entry name" value="DEAD"/>
    <property type="match status" value="1"/>
</dbReference>
<dbReference type="InterPro" id="IPR045628">
    <property type="entry name" value="Lhr_WH_dom"/>
</dbReference>
<dbReference type="InterPro" id="IPR011545">
    <property type="entry name" value="DEAD/DEAH_box_helicase_dom"/>
</dbReference>
<keyword evidence="2" id="KW-0227">DNA damage</keyword>
<evidence type="ECO:0000256" key="4">
    <source>
        <dbReference type="ARBA" id="ARBA00022806"/>
    </source>
</evidence>
<dbReference type="Pfam" id="PF08494">
    <property type="entry name" value="DEAD_assoc"/>
    <property type="match status" value="1"/>
</dbReference>
<dbReference type="Gene3D" id="3.40.50.300">
    <property type="entry name" value="P-loop containing nucleotide triphosphate hydrolases"/>
    <property type="match status" value="2"/>
</dbReference>
<keyword evidence="6" id="KW-0238">DNA-binding</keyword>
<dbReference type="InterPro" id="IPR013701">
    <property type="entry name" value="Lhr-like_DEAD/DEAH_assoc"/>
</dbReference>
<dbReference type="PANTHER" id="PTHR47962">
    <property type="entry name" value="ATP-DEPENDENT HELICASE LHR-RELATED-RELATED"/>
    <property type="match status" value="1"/>
</dbReference>
<evidence type="ECO:0000259" key="11">
    <source>
        <dbReference type="PROSITE" id="PS51194"/>
    </source>
</evidence>
<gene>
    <name evidence="12" type="ORF">RT717_13775</name>
</gene>
<feature type="domain" description="Helicase C-terminal" evidence="11">
    <location>
        <begin position="249"/>
        <end position="396"/>
    </location>
</feature>
<evidence type="ECO:0000256" key="6">
    <source>
        <dbReference type="ARBA" id="ARBA00023125"/>
    </source>
</evidence>
<dbReference type="PIRSF" id="PIRSF037307">
    <property type="entry name" value="Lhr-like_helic_prd"/>
    <property type="match status" value="1"/>
</dbReference>
<dbReference type="SUPFAM" id="SSF52540">
    <property type="entry name" value="P-loop containing nucleoside triphosphate hydrolases"/>
    <property type="match status" value="1"/>
</dbReference>
<evidence type="ECO:0000313" key="13">
    <source>
        <dbReference type="Proteomes" id="UP001302349"/>
    </source>
</evidence>
<dbReference type="CDD" id="cd18796">
    <property type="entry name" value="SF2_C_LHR"/>
    <property type="match status" value="1"/>
</dbReference>
<accession>A0ABZ0IXC6</accession>
<dbReference type="InterPro" id="IPR052511">
    <property type="entry name" value="ATP-dep_Helicase"/>
</dbReference>
<feature type="domain" description="Helicase ATP-binding" evidence="10">
    <location>
        <begin position="27"/>
        <end position="214"/>
    </location>
</feature>
<evidence type="ECO:0000256" key="7">
    <source>
        <dbReference type="ARBA" id="ARBA00023204"/>
    </source>
</evidence>
<dbReference type="InterPro" id="IPR026362">
    <property type="entry name" value="DEXH_lig_assoc"/>
</dbReference>
<evidence type="ECO:0000256" key="1">
    <source>
        <dbReference type="ARBA" id="ARBA00022741"/>
    </source>
</evidence>
<dbReference type="SMART" id="SM00487">
    <property type="entry name" value="DEXDc"/>
    <property type="match status" value="1"/>
</dbReference>
<evidence type="ECO:0000259" key="10">
    <source>
        <dbReference type="PROSITE" id="PS51192"/>
    </source>
</evidence>
<reference evidence="12 13" key="1">
    <citation type="journal article" date="2023" name="Microbiol. Resour. Announc.">
        <title>Complete Genome Sequence of Imperialibacter roseus strain P4T.</title>
        <authorList>
            <person name="Tizabi D.R."/>
            <person name="Bachvaroff T."/>
            <person name="Hill R.T."/>
        </authorList>
    </citation>
    <scope>NUCLEOTIDE SEQUENCE [LARGE SCALE GENOMIC DNA]</scope>
    <source>
        <strain evidence="12 13">P4T</strain>
    </source>
</reference>
<dbReference type="CDD" id="cd17922">
    <property type="entry name" value="DEXHc_LHR-like"/>
    <property type="match status" value="1"/>
</dbReference>
<keyword evidence="8" id="KW-0413">Isomerase</keyword>
<keyword evidence="12" id="KW-0436">Ligase</keyword>
<organism evidence="12 13">
    <name type="scientific">Imperialibacter roseus</name>
    <dbReference type="NCBI Taxonomy" id="1324217"/>
    <lineage>
        <taxon>Bacteria</taxon>
        <taxon>Pseudomonadati</taxon>
        <taxon>Bacteroidota</taxon>
        <taxon>Cytophagia</taxon>
        <taxon>Cytophagales</taxon>
        <taxon>Flammeovirgaceae</taxon>
        <taxon>Imperialibacter</taxon>
    </lineage>
</organism>
<evidence type="ECO:0000256" key="5">
    <source>
        <dbReference type="ARBA" id="ARBA00022840"/>
    </source>
</evidence>
<comment type="similarity">
    <text evidence="9">Belongs to the Lhr helicase family. Lhr-Core subfamily.</text>
</comment>
<proteinExistence type="inferred from homology"/>
<dbReference type="InterPro" id="IPR014001">
    <property type="entry name" value="Helicase_ATP-bd"/>
</dbReference>
<dbReference type="NCBIfam" id="TIGR04121">
    <property type="entry name" value="DEXH_lig_assoc"/>
    <property type="match status" value="1"/>
</dbReference>
<keyword evidence="5" id="KW-0067">ATP-binding</keyword>
<evidence type="ECO:0000256" key="2">
    <source>
        <dbReference type="ARBA" id="ARBA00022763"/>
    </source>
</evidence>
<dbReference type="Pfam" id="PF00271">
    <property type="entry name" value="Helicase_C"/>
    <property type="match status" value="1"/>
</dbReference>